<proteinExistence type="predicted"/>
<sequence length="85" mass="9168">MAKCGSGLQMTLSWVPSYNGIVPQDDIDIGRNIFVARAMHAEEFIPGKLTPAAGQTYIPYAGVENGVPQYQVLCVTAVNCGKCYK</sequence>
<evidence type="ECO:0000313" key="1">
    <source>
        <dbReference type="EMBL" id="CAM0512668.1"/>
    </source>
</evidence>
<evidence type="ECO:0000313" key="2">
    <source>
        <dbReference type="Proteomes" id="UP001189180"/>
    </source>
</evidence>
<dbReference type="EMBL" id="CANUEZ050000231">
    <property type="protein sequence ID" value="CAM0512668.1"/>
    <property type="molecule type" value="Genomic_DNA"/>
</dbReference>
<comment type="caution">
    <text evidence="1">The sequence shown here is derived from an EMBL/GenBank/DDBJ whole genome shotgun (WGS) entry which is preliminary data.</text>
</comment>
<name>A0ABC9HGV4_FASHE</name>
<organism evidence="1 2">
    <name type="scientific">Fasciola hepatica</name>
    <name type="common">Liver fluke</name>
    <dbReference type="NCBI Taxonomy" id="6192"/>
    <lineage>
        <taxon>Eukaryota</taxon>
        <taxon>Metazoa</taxon>
        <taxon>Spiralia</taxon>
        <taxon>Lophotrochozoa</taxon>
        <taxon>Platyhelminthes</taxon>
        <taxon>Trematoda</taxon>
        <taxon>Digenea</taxon>
        <taxon>Plagiorchiida</taxon>
        <taxon>Echinostomata</taxon>
        <taxon>Echinostomatoidea</taxon>
        <taxon>Fasciolidae</taxon>
        <taxon>Fasciola</taxon>
    </lineage>
</organism>
<gene>
    <name evidence="1" type="ORF">FHB240107_LOCUS11907</name>
</gene>
<dbReference type="AlphaFoldDB" id="A0ABC9HGV4"/>
<keyword evidence="2" id="KW-1185">Reference proteome</keyword>
<dbReference type="Pfam" id="PF11901">
    <property type="entry name" value="DM9"/>
    <property type="match status" value="1"/>
</dbReference>
<dbReference type="Proteomes" id="UP001189180">
    <property type="component" value="Unassembled WGS sequence"/>
</dbReference>
<protein>
    <submittedName>
        <fullName evidence="1">Uncharacterized protein</fullName>
    </submittedName>
</protein>
<reference evidence="1 2" key="1">
    <citation type="submission" date="2024-08" db="EMBL/GenBank/DDBJ databases">
        <authorList>
            <person name="Paterson S."/>
        </authorList>
    </citation>
    <scope>NUCLEOTIDE SEQUENCE [LARGE SCALE GENOMIC DNA]</scope>
</reference>
<dbReference type="SMART" id="SM00696">
    <property type="entry name" value="DM9"/>
    <property type="match status" value="1"/>
</dbReference>
<accession>A0ABC9HGV4</accession>
<dbReference type="InterPro" id="IPR006616">
    <property type="entry name" value="DM9_repeat"/>
</dbReference>